<dbReference type="AlphaFoldDB" id="A0A371EER8"/>
<dbReference type="OrthoDB" id="1734412at2759"/>
<reference evidence="2" key="1">
    <citation type="submission" date="2018-05" db="EMBL/GenBank/DDBJ databases">
        <title>Draft genome of Mucuna pruriens seed.</title>
        <authorList>
            <person name="Nnadi N.E."/>
            <person name="Vos R."/>
            <person name="Hasami M.H."/>
            <person name="Devisetty U.K."/>
            <person name="Aguiy J.C."/>
        </authorList>
    </citation>
    <scope>NUCLEOTIDE SEQUENCE [LARGE SCALE GENOMIC DNA]</scope>
    <source>
        <strain evidence="2">JCA_2017</strain>
    </source>
</reference>
<evidence type="ECO:0008006" key="4">
    <source>
        <dbReference type="Google" id="ProtNLM"/>
    </source>
</evidence>
<organism evidence="2 3">
    <name type="scientific">Mucuna pruriens</name>
    <name type="common">Velvet bean</name>
    <name type="synonym">Dolichos pruriens</name>
    <dbReference type="NCBI Taxonomy" id="157652"/>
    <lineage>
        <taxon>Eukaryota</taxon>
        <taxon>Viridiplantae</taxon>
        <taxon>Streptophyta</taxon>
        <taxon>Embryophyta</taxon>
        <taxon>Tracheophyta</taxon>
        <taxon>Spermatophyta</taxon>
        <taxon>Magnoliopsida</taxon>
        <taxon>eudicotyledons</taxon>
        <taxon>Gunneridae</taxon>
        <taxon>Pentapetalae</taxon>
        <taxon>rosids</taxon>
        <taxon>fabids</taxon>
        <taxon>Fabales</taxon>
        <taxon>Fabaceae</taxon>
        <taxon>Papilionoideae</taxon>
        <taxon>50 kb inversion clade</taxon>
        <taxon>NPAAA clade</taxon>
        <taxon>indigoferoid/millettioid clade</taxon>
        <taxon>Phaseoleae</taxon>
        <taxon>Mucuna</taxon>
    </lineage>
</organism>
<accession>A0A371EER8</accession>
<dbReference type="Proteomes" id="UP000257109">
    <property type="component" value="Unassembled WGS sequence"/>
</dbReference>
<evidence type="ECO:0000256" key="1">
    <source>
        <dbReference type="SAM" id="MobiDB-lite"/>
    </source>
</evidence>
<feature type="region of interest" description="Disordered" evidence="1">
    <location>
        <begin position="192"/>
        <end position="233"/>
    </location>
</feature>
<feature type="compositionally biased region" description="Polar residues" evidence="1">
    <location>
        <begin position="198"/>
        <end position="217"/>
    </location>
</feature>
<comment type="caution">
    <text evidence="2">The sequence shown here is derived from an EMBL/GenBank/DDBJ whole genome shotgun (WGS) entry which is preliminary data.</text>
</comment>
<keyword evidence="3" id="KW-1185">Reference proteome</keyword>
<dbReference type="PANTHER" id="PTHR46929:SF4">
    <property type="entry name" value="MYB_SANT-LIKE DOMAIN-CONTAINING PROTEIN"/>
    <property type="match status" value="1"/>
</dbReference>
<protein>
    <recommendedName>
        <fullName evidence="4">DDE Tnp4 domain-containing protein</fullName>
    </recommendedName>
</protein>
<sequence>MYHYAVQLKKPLPTHGVKAKKLIIVACCILHNYLMGIDPNEDPLVEVDVELANQIVSYDNYQAPRSNNEGENLNSTRGMNDAFIDAFMHKYEKGNKVNGTCTSSTYENIMNELSILFGKKINKEISKPKTTFWKNITISNYEKMVYENEKVIGEEDKTTVEMKKQGYSTTKKDLTESTNDLDNHIDIKNFEAYDNDNENSNNFSTHNMDLQDPSPTISSDSKKKKSKVNGNKDKNMELNALKDAMHDVAQALRDNNAIMKEQYNHKLPPMLGDEVWTLTKNCDCDTNSLLKIYYTLMKDFDKLRTILECLFKARKEVIMQLTTNA</sequence>
<gene>
    <name evidence="2" type="ORF">CR513_56892</name>
</gene>
<evidence type="ECO:0000313" key="2">
    <source>
        <dbReference type="EMBL" id="RDX64543.1"/>
    </source>
</evidence>
<name>A0A371EER8_MUCPR</name>
<evidence type="ECO:0000313" key="3">
    <source>
        <dbReference type="Proteomes" id="UP000257109"/>
    </source>
</evidence>
<feature type="non-terminal residue" evidence="2">
    <location>
        <position position="1"/>
    </location>
</feature>
<dbReference type="PANTHER" id="PTHR46929">
    <property type="entry name" value="EXPRESSED PROTEIN"/>
    <property type="match status" value="1"/>
</dbReference>
<dbReference type="EMBL" id="QJKJ01014336">
    <property type="protein sequence ID" value="RDX64543.1"/>
    <property type="molecule type" value="Genomic_DNA"/>
</dbReference>
<proteinExistence type="predicted"/>